<dbReference type="CDD" id="cd00090">
    <property type="entry name" value="HTH_ARSR"/>
    <property type="match status" value="1"/>
</dbReference>
<evidence type="ECO:0000313" key="6">
    <source>
        <dbReference type="Proteomes" id="UP001430804"/>
    </source>
</evidence>
<dbReference type="InterPro" id="IPR000485">
    <property type="entry name" value="AsnC-type_HTH_dom"/>
</dbReference>
<dbReference type="Pfam" id="PF01037">
    <property type="entry name" value="AsnC_trans_reg"/>
    <property type="match status" value="1"/>
</dbReference>
<comment type="caution">
    <text evidence="5">The sequence shown here is derived from an EMBL/GenBank/DDBJ whole genome shotgun (WGS) entry which is preliminary data.</text>
</comment>
<keyword evidence="2" id="KW-0238">DNA-binding</keyword>
<dbReference type="InterPro" id="IPR011991">
    <property type="entry name" value="ArsR-like_HTH"/>
</dbReference>
<dbReference type="PROSITE" id="PS50956">
    <property type="entry name" value="HTH_ASNC_2"/>
    <property type="match status" value="1"/>
</dbReference>
<dbReference type="PANTHER" id="PTHR30154:SF34">
    <property type="entry name" value="TRANSCRIPTIONAL REGULATOR AZLB"/>
    <property type="match status" value="1"/>
</dbReference>
<evidence type="ECO:0000259" key="4">
    <source>
        <dbReference type="PROSITE" id="PS50956"/>
    </source>
</evidence>
<dbReference type="InterPro" id="IPR019885">
    <property type="entry name" value="Tscrpt_reg_HTH_AsnC-type_CS"/>
</dbReference>
<dbReference type="InterPro" id="IPR019888">
    <property type="entry name" value="Tscrpt_reg_AsnC-like"/>
</dbReference>
<dbReference type="SMART" id="SM00344">
    <property type="entry name" value="HTH_ASNC"/>
    <property type="match status" value="1"/>
</dbReference>
<evidence type="ECO:0000256" key="3">
    <source>
        <dbReference type="ARBA" id="ARBA00023163"/>
    </source>
</evidence>
<organism evidence="5 6">
    <name type="scientific">Pseudohoeflea coraliihabitans</name>
    <dbReference type="NCBI Taxonomy" id="2860393"/>
    <lineage>
        <taxon>Bacteria</taxon>
        <taxon>Pseudomonadati</taxon>
        <taxon>Pseudomonadota</taxon>
        <taxon>Alphaproteobacteria</taxon>
        <taxon>Hyphomicrobiales</taxon>
        <taxon>Rhizobiaceae</taxon>
        <taxon>Pseudohoeflea</taxon>
    </lineage>
</organism>
<evidence type="ECO:0000256" key="1">
    <source>
        <dbReference type="ARBA" id="ARBA00023015"/>
    </source>
</evidence>
<dbReference type="Proteomes" id="UP001430804">
    <property type="component" value="Unassembled WGS sequence"/>
</dbReference>
<keyword evidence="3" id="KW-0804">Transcription</keyword>
<dbReference type="Pfam" id="PF13412">
    <property type="entry name" value="HTH_24"/>
    <property type="match status" value="1"/>
</dbReference>
<name>A0ABS6WQD5_9HYPH</name>
<gene>
    <name evidence="5" type="ORF">KY465_12850</name>
</gene>
<evidence type="ECO:0000256" key="2">
    <source>
        <dbReference type="ARBA" id="ARBA00023125"/>
    </source>
</evidence>
<sequence>MPNVEFDETNVRILNELQRDGRLTNLELAERVGLSPSPCLARVRALERAGIISSYVALLDAEKVGAYISIFIQVTLERQTEAALETFEAAMNRIPEVMECYLMTGDSDYLLRVMVPDTVALQHLIVERLSKTPGVENIRSSFALKQVKYQTALPIASDPAARSLRRRQSRNR</sequence>
<dbReference type="PROSITE" id="PS00519">
    <property type="entry name" value="HTH_ASNC_1"/>
    <property type="match status" value="1"/>
</dbReference>
<dbReference type="PANTHER" id="PTHR30154">
    <property type="entry name" value="LEUCINE-RESPONSIVE REGULATORY PROTEIN"/>
    <property type="match status" value="1"/>
</dbReference>
<evidence type="ECO:0000313" key="5">
    <source>
        <dbReference type="EMBL" id="MBW3098168.1"/>
    </source>
</evidence>
<dbReference type="EMBL" id="JAHWQX010000003">
    <property type="protein sequence ID" value="MBW3098168.1"/>
    <property type="molecule type" value="Genomic_DNA"/>
</dbReference>
<proteinExistence type="predicted"/>
<reference evidence="5" key="1">
    <citation type="submission" date="2021-07" db="EMBL/GenBank/DDBJ databases">
        <title>Pseudohoeflea marina sp. nov. a polyhydroxyalcanoate-producing bacterium.</title>
        <authorList>
            <person name="Zheng W."/>
            <person name="Yu S."/>
            <person name="Huang Y."/>
        </authorList>
    </citation>
    <scope>NUCLEOTIDE SEQUENCE</scope>
    <source>
        <strain evidence="5">DP4N28-3</strain>
    </source>
</reference>
<accession>A0ABS6WQD5</accession>
<dbReference type="RefSeq" id="WP_219202095.1">
    <property type="nucleotide sequence ID" value="NZ_JAHWQX010000003.1"/>
</dbReference>
<dbReference type="InterPro" id="IPR019887">
    <property type="entry name" value="Tscrpt_reg_AsnC/Lrp_C"/>
</dbReference>
<keyword evidence="1" id="KW-0805">Transcription regulation</keyword>
<keyword evidence="6" id="KW-1185">Reference proteome</keyword>
<protein>
    <submittedName>
        <fullName evidence="5">Lrp/AsnC family transcriptional regulator</fullName>
    </submittedName>
</protein>
<feature type="domain" description="HTH asnC-type" evidence="4">
    <location>
        <begin position="6"/>
        <end position="67"/>
    </location>
</feature>